<dbReference type="SUPFAM" id="SSF103473">
    <property type="entry name" value="MFS general substrate transporter"/>
    <property type="match status" value="1"/>
</dbReference>
<keyword evidence="4" id="KW-0762">Sugar transport</keyword>
<proteinExistence type="inferred from homology"/>
<dbReference type="InterPro" id="IPR036259">
    <property type="entry name" value="MFS_trans_sf"/>
</dbReference>
<keyword evidence="5 11" id="KW-0812">Transmembrane</keyword>
<keyword evidence="7 11" id="KW-1133">Transmembrane helix</keyword>
<evidence type="ECO:0000256" key="1">
    <source>
        <dbReference type="ARBA" id="ARBA00004141"/>
    </source>
</evidence>
<dbReference type="GO" id="GO:0015144">
    <property type="term" value="F:carbohydrate transmembrane transporter activity"/>
    <property type="evidence" value="ECO:0007669"/>
    <property type="project" value="InterPro"/>
</dbReference>
<evidence type="ECO:0000313" key="13">
    <source>
        <dbReference type="EMBL" id="KAK4437436.1"/>
    </source>
</evidence>
<evidence type="ECO:0000259" key="12">
    <source>
        <dbReference type="PROSITE" id="PS50850"/>
    </source>
</evidence>
<feature type="domain" description="Major facilitator superfamily (MFS) profile" evidence="12">
    <location>
        <begin position="1"/>
        <end position="374"/>
    </location>
</feature>
<evidence type="ECO:0000256" key="8">
    <source>
        <dbReference type="ARBA" id="ARBA00023136"/>
    </source>
</evidence>
<comment type="subcellular location">
    <subcellularLocation>
        <location evidence="1">Membrane</location>
        <topology evidence="1">Multi-pass membrane protein</topology>
    </subcellularLocation>
</comment>
<comment type="caution">
    <text evidence="13">The sequence shown here is derived from an EMBL/GenBank/DDBJ whole genome shotgun (WGS) entry which is preliminary data.</text>
</comment>
<dbReference type="PRINTS" id="PR00171">
    <property type="entry name" value="SUGRTRNSPORT"/>
</dbReference>
<reference evidence="13" key="2">
    <citation type="journal article" date="2024" name="Plant">
        <title>Genomic evolution and insights into agronomic trait innovations of Sesamum species.</title>
        <authorList>
            <person name="Miao H."/>
            <person name="Wang L."/>
            <person name="Qu L."/>
            <person name="Liu H."/>
            <person name="Sun Y."/>
            <person name="Le M."/>
            <person name="Wang Q."/>
            <person name="Wei S."/>
            <person name="Zheng Y."/>
            <person name="Lin W."/>
            <person name="Duan Y."/>
            <person name="Cao H."/>
            <person name="Xiong S."/>
            <person name="Wang X."/>
            <person name="Wei L."/>
            <person name="Li C."/>
            <person name="Ma Q."/>
            <person name="Ju M."/>
            <person name="Zhao R."/>
            <person name="Li G."/>
            <person name="Mu C."/>
            <person name="Tian Q."/>
            <person name="Mei H."/>
            <person name="Zhang T."/>
            <person name="Gao T."/>
            <person name="Zhang H."/>
        </authorList>
    </citation>
    <scope>NUCLEOTIDE SEQUENCE</scope>
    <source>
        <strain evidence="13">3651</strain>
    </source>
</reference>
<feature type="transmembrane region" description="Helical" evidence="11">
    <location>
        <begin position="171"/>
        <end position="197"/>
    </location>
</feature>
<comment type="similarity">
    <text evidence="9">Belongs to the major facilitator superfamily. Phosphate:H(+) symporter (TC 2.A.1.9) family.</text>
</comment>
<evidence type="ECO:0000256" key="4">
    <source>
        <dbReference type="ARBA" id="ARBA00022597"/>
    </source>
</evidence>
<reference evidence="13" key="1">
    <citation type="submission" date="2020-06" db="EMBL/GenBank/DDBJ databases">
        <authorList>
            <person name="Li T."/>
            <person name="Hu X."/>
            <person name="Zhang T."/>
            <person name="Song X."/>
            <person name="Zhang H."/>
            <person name="Dai N."/>
            <person name="Sheng W."/>
            <person name="Hou X."/>
            <person name="Wei L."/>
        </authorList>
    </citation>
    <scope>NUCLEOTIDE SEQUENCE</scope>
    <source>
        <strain evidence="13">3651</strain>
        <tissue evidence="13">Leaf</tissue>
    </source>
</reference>
<dbReference type="InterPro" id="IPR005828">
    <property type="entry name" value="MFS_sugar_transport-like"/>
</dbReference>
<dbReference type="PROSITE" id="PS50850">
    <property type="entry name" value="MFS"/>
    <property type="match status" value="1"/>
</dbReference>
<evidence type="ECO:0000256" key="11">
    <source>
        <dbReference type="SAM" id="Phobius"/>
    </source>
</evidence>
<feature type="region of interest" description="Disordered" evidence="10">
    <location>
        <begin position="24"/>
        <end position="65"/>
    </location>
</feature>
<keyword evidence="3" id="KW-0813">Transport</keyword>
<feature type="transmembrane region" description="Helical" evidence="11">
    <location>
        <begin position="203"/>
        <end position="224"/>
    </location>
</feature>
<dbReference type="InterPro" id="IPR020846">
    <property type="entry name" value="MFS_dom"/>
</dbReference>
<dbReference type="AlphaFoldDB" id="A0AAE2CWQ5"/>
<sequence length="374" mass="40988">MPKILKLFACLFAGEVPPPGQCLKLGGRSPSSSRQRLGLGDAPLPARGNASSWGEALPPARGDTSGWGGAPLPARAYLVNYITENIKGDWGWRISLATAALPALILILPETPNSLIQQGHDHTEVKRLLQRIHGHDDVHAELDDLIASSNASKAIKYPFTNIMQRRYRPQLVMSIAIPLFQQVTGINVITFYAPILFQTLGSGVSASLLSSIVLGIVGLSMTIFSSSIVDKLGRRVIFQVSEVQMLSTQLMIGAIMAAKLGDHGDLSQGYSITVLILIGVYMARFEFSWGPLGWLVPSEIFPLEIRSAAQSITVAVSFFFSFLVTQTFLAMLCHLKYWTFFFFGFLGGDHDRFRLRFVTGDEEYADGKDGFCLD</sequence>
<keyword evidence="14" id="KW-1185">Reference proteome</keyword>
<dbReference type="GO" id="GO:0016020">
    <property type="term" value="C:membrane"/>
    <property type="evidence" value="ECO:0007669"/>
    <property type="project" value="UniProtKB-SubCell"/>
</dbReference>
<evidence type="ECO:0000256" key="7">
    <source>
        <dbReference type="ARBA" id="ARBA00022989"/>
    </source>
</evidence>
<protein>
    <submittedName>
        <fullName evidence="13">Hexose carrier protein HEX6</fullName>
    </submittedName>
</protein>
<keyword evidence="8 11" id="KW-0472">Membrane</keyword>
<gene>
    <name evidence="13" type="ORF">Salat_0077500</name>
</gene>
<dbReference type="Pfam" id="PF00083">
    <property type="entry name" value="Sugar_tr"/>
    <property type="match status" value="1"/>
</dbReference>
<dbReference type="Gene3D" id="1.20.1250.20">
    <property type="entry name" value="MFS general substrate transporter like domains"/>
    <property type="match status" value="1"/>
</dbReference>
<name>A0AAE2CWQ5_9LAMI</name>
<organism evidence="13 14">
    <name type="scientific">Sesamum alatum</name>
    <dbReference type="NCBI Taxonomy" id="300844"/>
    <lineage>
        <taxon>Eukaryota</taxon>
        <taxon>Viridiplantae</taxon>
        <taxon>Streptophyta</taxon>
        <taxon>Embryophyta</taxon>
        <taxon>Tracheophyta</taxon>
        <taxon>Spermatophyta</taxon>
        <taxon>Magnoliopsida</taxon>
        <taxon>eudicotyledons</taxon>
        <taxon>Gunneridae</taxon>
        <taxon>Pentapetalae</taxon>
        <taxon>asterids</taxon>
        <taxon>lamiids</taxon>
        <taxon>Lamiales</taxon>
        <taxon>Pedaliaceae</taxon>
        <taxon>Sesamum</taxon>
    </lineage>
</organism>
<feature type="transmembrane region" description="Helical" evidence="11">
    <location>
        <begin position="328"/>
        <end position="346"/>
    </location>
</feature>
<dbReference type="GO" id="GO:0015293">
    <property type="term" value="F:symporter activity"/>
    <property type="evidence" value="ECO:0007669"/>
    <property type="project" value="UniProtKB-KW"/>
</dbReference>
<keyword evidence="6" id="KW-0769">Symport</keyword>
<dbReference type="InterPro" id="IPR003663">
    <property type="entry name" value="Sugar/inositol_transpt"/>
</dbReference>
<dbReference type="InterPro" id="IPR045262">
    <property type="entry name" value="STP/PLT_plant"/>
</dbReference>
<dbReference type="PANTHER" id="PTHR23500:SF30">
    <property type="entry name" value="SUGAR TRANSPORT PROTEIN 3"/>
    <property type="match status" value="1"/>
</dbReference>
<accession>A0AAE2CWQ5</accession>
<evidence type="ECO:0000256" key="9">
    <source>
        <dbReference type="ARBA" id="ARBA00044504"/>
    </source>
</evidence>
<dbReference type="PANTHER" id="PTHR23500">
    <property type="entry name" value="SOLUTE CARRIER FAMILY 2, FACILITATED GLUCOSE TRANSPORTER"/>
    <property type="match status" value="1"/>
</dbReference>
<evidence type="ECO:0000313" key="14">
    <source>
        <dbReference type="Proteomes" id="UP001293254"/>
    </source>
</evidence>
<dbReference type="EMBL" id="JACGWO010000001">
    <property type="protein sequence ID" value="KAK4437436.1"/>
    <property type="molecule type" value="Genomic_DNA"/>
</dbReference>
<evidence type="ECO:0000256" key="6">
    <source>
        <dbReference type="ARBA" id="ARBA00022847"/>
    </source>
</evidence>
<evidence type="ECO:0000256" key="2">
    <source>
        <dbReference type="ARBA" id="ARBA00010992"/>
    </source>
</evidence>
<evidence type="ECO:0000256" key="5">
    <source>
        <dbReference type="ARBA" id="ARBA00022692"/>
    </source>
</evidence>
<evidence type="ECO:0000256" key="10">
    <source>
        <dbReference type="SAM" id="MobiDB-lite"/>
    </source>
</evidence>
<evidence type="ECO:0000256" key="3">
    <source>
        <dbReference type="ARBA" id="ARBA00022448"/>
    </source>
</evidence>
<comment type="similarity">
    <text evidence="2">Belongs to the major facilitator superfamily. Sugar transporter (TC 2.A.1.1) family.</text>
</comment>
<dbReference type="Proteomes" id="UP001293254">
    <property type="component" value="Unassembled WGS sequence"/>
</dbReference>
<feature type="transmembrane region" description="Helical" evidence="11">
    <location>
        <begin position="270"/>
        <end position="296"/>
    </location>
</feature>